<accession>A0ACC0TXX8</accession>
<evidence type="ECO:0000313" key="1">
    <source>
        <dbReference type="EMBL" id="KAI9452075.1"/>
    </source>
</evidence>
<protein>
    <submittedName>
        <fullName evidence="1">Uncharacterized protein</fullName>
    </submittedName>
</protein>
<comment type="caution">
    <text evidence="1">The sequence shown here is derived from an EMBL/GenBank/DDBJ whole genome shotgun (WGS) entry which is preliminary data.</text>
</comment>
<dbReference type="EMBL" id="JAGFNK010000350">
    <property type="protein sequence ID" value="KAI9452075.1"/>
    <property type="molecule type" value="Genomic_DNA"/>
</dbReference>
<keyword evidence="2" id="KW-1185">Reference proteome</keyword>
<gene>
    <name evidence="1" type="ORF">F5148DRAFT_525227</name>
</gene>
<evidence type="ECO:0000313" key="2">
    <source>
        <dbReference type="Proteomes" id="UP001207468"/>
    </source>
</evidence>
<name>A0ACC0TXX8_9AGAM</name>
<sequence length="529" mass="57206">MQARIIEIEEEEEELRRQVQLLWAAFREAESTLTQETKSQSLGKRLTDTDSAVTRSVHASQGSKRVSPVAISDFVPVSTVRLPSPNRDLLPSALSTSLAASSFHHPNTSAGERRSTSPVAATLSSPLPTSPTLVGSINYRDPVRRDMNENKDIATSFKYVVDLEAERNARARQYQSLSNVKPPRVIAKLAGHSNPAGATQHSDPMAGPSTPNNKAHSEELLSPSGLKGKRKVTFDIKPVVPDGGAKEAQVDEQRGEASVFDLEDDNSDTSQRATSFDGLTLTLRDPFDSPSRPPRQPRANGGTTLPHPLQTLRPASLPVTVALRASDVLRPESPARKDIVTPATDEDDVASDDEALSPRDKELARLVNVTTPSHRNAWKRGRQSWKVFGSDTARDGSPESLDNETDAIDVSHGIEPNGKHALFNSGVSASLPISIASRDHTEDGPVGESGVKPEPTLTSTSYRKASYAARDRSRSLDPGALDFETGDDESLDIDEGDSGSLSRGRHHALKILQARSELPAEGMWRSLAT</sequence>
<organism evidence="1 2">
    <name type="scientific">Russula earlei</name>
    <dbReference type="NCBI Taxonomy" id="71964"/>
    <lineage>
        <taxon>Eukaryota</taxon>
        <taxon>Fungi</taxon>
        <taxon>Dikarya</taxon>
        <taxon>Basidiomycota</taxon>
        <taxon>Agaricomycotina</taxon>
        <taxon>Agaricomycetes</taxon>
        <taxon>Russulales</taxon>
        <taxon>Russulaceae</taxon>
        <taxon>Russula</taxon>
    </lineage>
</organism>
<reference evidence="1" key="1">
    <citation type="submission" date="2021-03" db="EMBL/GenBank/DDBJ databases">
        <title>Evolutionary priming and transition to the ectomycorrhizal habit in an iconic lineage of mushroom-forming fungi: is preadaptation a requirement?</title>
        <authorList>
            <consortium name="DOE Joint Genome Institute"/>
            <person name="Looney B.P."/>
            <person name="Miyauchi S."/>
            <person name="Morin E."/>
            <person name="Drula E."/>
            <person name="Courty P.E."/>
            <person name="Chicoki N."/>
            <person name="Fauchery L."/>
            <person name="Kohler A."/>
            <person name="Kuo A."/>
            <person name="LaButti K."/>
            <person name="Pangilinan J."/>
            <person name="Lipzen A."/>
            <person name="Riley R."/>
            <person name="Andreopoulos W."/>
            <person name="He G."/>
            <person name="Johnson J."/>
            <person name="Barry K.W."/>
            <person name="Grigoriev I.V."/>
            <person name="Nagy L."/>
            <person name="Hibbett D."/>
            <person name="Henrissat B."/>
            <person name="Matheny P.B."/>
            <person name="Labbe J."/>
            <person name="Martin A.F."/>
        </authorList>
    </citation>
    <scope>NUCLEOTIDE SEQUENCE</scope>
    <source>
        <strain evidence="1">BPL698</strain>
    </source>
</reference>
<proteinExistence type="predicted"/>
<dbReference type="Proteomes" id="UP001207468">
    <property type="component" value="Unassembled WGS sequence"/>
</dbReference>